<dbReference type="SUPFAM" id="SSF46565">
    <property type="entry name" value="Chaperone J-domain"/>
    <property type="match status" value="1"/>
</dbReference>
<keyword evidence="2" id="KW-1133">Transmembrane helix</keyword>
<dbReference type="OrthoDB" id="8960697at2"/>
<organism evidence="4 5">
    <name type="scientific">Neisseria zalophi</name>
    <dbReference type="NCBI Taxonomy" id="640030"/>
    <lineage>
        <taxon>Bacteria</taxon>
        <taxon>Pseudomonadati</taxon>
        <taxon>Pseudomonadota</taxon>
        <taxon>Betaproteobacteria</taxon>
        <taxon>Neisseriales</taxon>
        <taxon>Neisseriaceae</taxon>
        <taxon>Neisseria</taxon>
    </lineage>
</organism>
<name>A0A5J6Q0B2_9NEIS</name>
<keyword evidence="5" id="KW-1185">Reference proteome</keyword>
<dbReference type="PANTHER" id="PTHR44825">
    <property type="match status" value="1"/>
</dbReference>
<evidence type="ECO:0000256" key="2">
    <source>
        <dbReference type="SAM" id="Phobius"/>
    </source>
</evidence>
<dbReference type="PROSITE" id="PS50076">
    <property type="entry name" value="DNAJ_2"/>
    <property type="match status" value="1"/>
</dbReference>
<feature type="domain" description="J" evidence="3">
    <location>
        <begin position="7"/>
        <end position="72"/>
    </location>
</feature>
<dbReference type="Pfam" id="PF00226">
    <property type="entry name" value="DnaJ"/>
    <property type="match status" value="1"/>
</dbReference>
<evidence type="ECO:0000313" key="4">
    <source>
        <dbReference type="EMBL" id="QEY26360.1"/>
    </source>
</evidence>
<dbReference type="CDD" id="cd06257">
    <property type="entry name" value="DnaJ"/>
    <property type="match status" value="1"/>
</dbReference>
<feature type="compositionally biased region" description="Polar residues" evidence="1">
    <location>
        <begin position="81"/>
        <end position="101"/>
    </location>
</feature>
<evidence type="ECO:0000259" key="3">
    <source>
        <dbReference type="PROSITE" id="PS50076"/>
    </source>
</evidence>
<dbReference type="PANTHER" id="PTHR44825:SF1">
    <property type="entry name" value="DNAJ HOMOLOG SUBFAMILY C MEMBER 4"/>
    <property type="match status" value="1"/>
</dbReference>
<accession>A0A5J6Q0B2</accession>
<gene>
    <name evidence="4" type="ORF">D0T92_07360</name>
</gene>
<dbReference type="RefSeq" id="WP_151051577.1">
    <property type="nucleotide sequence ID" value="NZ_CP031700.1"/>
</dbReference>
<keyword evidence="2" id="KW-0472">Membrane</keyword>
<evidence type="ECO:0000256" key="1">
    <source>
        <dbReference type="SAM" id="MobiDB-lite"/>
    </source>
</evidence>
<dbReference type="InterPro" id="IPR036869">
    <property type="entry name" value="J_dom_sf"/>
</dbReference>
<feature type="region of interest" description="Disordered" evidence="1">
    <location>
        <begin position="75"/>
        <end position="101"/>
    </location>
</feature>
<dbReference type="EMBL" id="CP031700">
    <property type="protein sequence ID" value="QEY26360.1"/>
    <property type="molecule type" value="Genomic_DNA"/>
</dbReference>
<proteinExistence type="predicted"/>
<sequence length="256" mass="29437">MSQRIRTHYDNLKVAQDAPIEVIRAAYRSLCKKYHPDQNPNNPDAERIMSLINRSYAVLSDPEQRRAHDDWIAAQSHHHPSTPSNTLKHQPSETFRPSENRPQAQATFTRFWLGLVFFAIILSLLFWFAKQQREAVPAYPTTRLDNHTPATYPEFAQYMPGYPVLAEQGHNMVKIDNQNKHSAVLAQIFPNNSKTAIRTIYIPPQADFTAFKLAAGQYRLHYRQLADDTQEEVLFELNEQQADARVIVLEDKGLGI</sequence>
<evidence type="ECO:0000313" key="5">
    <source>
        <dbReference type="Proteomes" id="UP000325713"/>
    </source>
</evidence>
<reference evidence="4 5" key="1">
    <citation type="submission" date="2018-08" db="EMBL/GenBank/DDBJ databases">
        <title>Neisseria zalophi ATCC BAA-2455 complete genome.</title>
        <authorList>
            <person name="Veseli I.A."/>
            <person name="Buttler R."/>
            <person name="Mascarenhas dos Santos A.C."/>
            <person name="Pombert J.-F."/>
        </authorList>
    </citation>
    <scope>NUCLEOTIDE SEQUENCE [LARGE SCALE GENOMIC DNA]</scope>
    <source>
        <strain evidence="4 5">ATCC BAA-2455</strain>
    </source>
</reference>
<dbReference type="InterPro" id="IPR052763">
    <property type="entry name" value="DnaJ_C4"/>
</dbReference>
<dbReference type="Proteomes" id="UP000325713">
    <property type="component" value="Chromosome"/>
</dbReference>
<dbReference type="PRINTS" id="PR00625">
    <property type="entry name" value="JDOMAIN"/>
</dbReference>
<dbReference type="AlphaFoldDB" id="A0A5J6Q0B2"/>
<keyword evidence="2" id="KW-0812">Transmembrane</keyword>
<dbReference type="InterPro" id="IPR001623">
    <property type="entry name" value="DnaJ_domain"/>
</dbReference>
<protein>
    <submittedName>
        <fullName evidence="4">J domain-containing protein</fullName>
    </submittedName>
</protein>
<dbReference type="SMART" id="SM00271">
    <property type="entry name" value="DnaJ"/>
    <property type="match status" value="1"/>
</dbReference>
<feature type="transmembrane region" description="Helical" evidence="2">
    <location>
        <begin position="111"/>
        <end position="129"/>
    </location>
</feature>
<dbReference type="Gene3D" id="1.10.287.110">
    <property type="entry name" value="DnaJ domain"/>
    <property type="match status" value="1"/>
</dbReference>
<dbReference type="KEGG" id="nzl:D0T92_07360"/>